<dbReference type="PROSITE" id="PS50801">
    <property type="entry name" value="STAS"/>
    <property type="match status" value="1"/>
</dbReference>
<dbReference type="PANTHER" id="PTHR35849:SF2">
    <property type="entry name" value="BLR2341 PROTEIN"/>
    <property type="match status" value="1"/>
</dbReference>
<dbReference type="InterPro" id="IPR036513">
    <property type="entry name" value="STAS_dom_sf"/>
</dbReference>
<dbReference type="InterPro" id="IPR058548">
    <property type="entry name" value="MlaB-like_STAS"/>
</dbReference>
<dbReference type="EMBL" id="JAUHJQ010000006">
    <property type="protein sequence ID" value="MDN4174324.1"/>
    <property type="molecule type" value="Genomic_DNA"/>
</dbReference>
<dbReference type="Pfam" id="PF13466">
    <property type="entry name" value="STAS_2"/>
    <property type="match status" value="1"/>
</dbReference>
<name>A0ABT8FIF7_9ACTN</name>
<dbReference type="RefSeq" id="WP_300953416.1">
    <property type="nucleotide sequence ID" value="NZ_JAUHJQ010000006.1"/>
</dbReference>
<dbReference type="Gene3D" id="3.30.750.24">
    <property type="entry name" value="STAS domain"/>
    <property type="match status" value="1"/>
</dbReference>
<evidence type="ECO:0000313" key="2">
    <source>
        <dbReference type="EMBL" id="MDN4174324.1"/>
    </source>
</evidence>
<feature type="domain" description="STAS" evidence="1">
    <location>
        <begin position="1"/>
        <end position="101"/>
    </location>
</feature>
<reference evidence="2" key="1">
    <citation type="submission" date="2023-06" db="EMBL/GenBank/DDBJ databases">
        <title>Draft genome sequence of Nocardioides sp. SOB77.</title>
        <authorList>
            <person name="Zhang G."/>
        </authorList>
    </citation>
    <scope>NUCLEOTIDE SEQUENCE</scope>
    <source>
        <strain evidence="2">SOB77</strain>
    </source>
</reference>
<accession>A0ABT8FIF7</accession>
<evidence type="ECO:0000313" key="3">
    <source>
        <dbReference type="Proteomes" id="UP001168620"/>
    </source>
</evidence>
<dbReference type="InterPro" id="IPR002645">
    <property type="entry name" value="STAS_dom"/>
</dbReference>
<gene>
    <name evidence="2" type="ORF">QWY28_15275</name>
</gene>
<dbReference type="InterPro" id="IPR052746">
    <property type="entry name" value="MlaB_ABC_Transporter"/>
</dbReference>
<keyword evidence="3" id="KW-1185">Reference proteome</keyword>
<dbReference type="PANTHER" id="PTHR35849">
    <property type="entry name" value="BLR2341 PROTEIN"/>
    <property type="match status" value="1"/>
</dbReference>
<sequence length="101" mass="10857">MDIVADGPTLVLSGDFDVRSTTEARDAIYDHLAGHEDVVLDLTGVGTVDLTALRLLAVATLVATRDGHHMVLRGCGPAVRRMLHLSRLRSVVELEREAVSA</sequence>
<dbReference type="CDD" id="cd07043">
    <property type="entry name" value="STAS_anti-anti-sigma_factors"/>
    <property type="match status" value="1"/>
</dbReference>
<protein>
    <submittedName>
        <fullName evidence="2">STAS domain-containing protein</fullName>
    </submittedName>
</protein>
<evidence type="ECO:0000259" key="1">
    <source>
        <dbReference type="PROSITE" id="PS50801"/>
    </source>
</evidence>
<dbReference type="SUPFAM" id="SSF52091">
    <property type="entry name" value="SpoIIaa-like"/>
    <property type="match status" value="1"/>
</dbReference>
<dbReference type="Proteomes" id="UP001168620">
    <property type="component" value="Unassembled WGS sequence"/>
</dbReference>
<proteinExistence type="predicted"/>
<organism evidence="2 3">
    <name type="scientific">Nocardioides oceani</name>
    <dbReference type="NCBI Taxonomy" id="3058369"/>
    <lineage>
        <taxon>Bacteria</taxon>
        <taxon>Bacillati</taxon>
        <taxon>Actinomycetota</taxon>
        <taxon>Actinomycetes</taxon>
        <taxon>Propionibacteriales</taxon>
        <taxon>Nocardioidaceae</taxon>
        <taxon>Nocardioides</taxon>
    </lineage>
</organism>
<comment type="caution">
    <text evidence="2">The sequence shown here is derived from an EMBL/GenBank/DDBJ whole genome shotgun (WGS) entry which is preliminary data.</text>
</comment>